<gene>
    <name evidence="3" type="ORF">EJC50_16615</name>
</gene>
<dbReference type="KEGG" id="palb:EJC50_16615"/>
<protein>
    <submittedName>
        <fullName evidence="3">Glycosyltransferase family 4 protein</fullName>
    </submittedName>
</protein>
<proteinExistence type="predicted"/>
<dbReference type="Pfam" id="PF00534">
    <property type="entry name" value="Glycos_transf_1"/>
    <property type="match status" value="1"/>
</dbReference>
<dbReference type="SUPFAM" id="SSF53756">
    <property type="entry name" value="UDP-Glycosyltransferase/glycogen phosphorylase"/>
    <property type="match status" value="1"/>
</dbReference>
<dbReference type="AlphaFoldDB" id="A0A3Q8X5Q3"/>
<accession>A0A3Q8X5Q3</accession>
<dbReference type="EMBL" id="CP034437">
    <property type="protein sequence ID" value="AZN41112.1"/>
    <property type="molecule type" value="Genomic_DNA"/>
</dbReference>
<dbReference type="Pfam" id="PF13439">
    <property type="entry name" value="Glyco_transf_4"/>
    <property type="match status" value="1"/>
</dbReference>
<name>A0A3Q8X5Q3_9BACL</name>
<dbReference type="OrthoDB" id="9802525at2"/>
<keyword evidence="3" id="KW-0808">Transferase</keyword>
<dbReference type="PANTHER" id="PTHR45947:SF3">
    <property type="entry name" value="SULFOQUINOVOSYL TRANSFERASE SQD2"/>
    <property type="match status" value="1"/>
</dbReference>
<dbReference type="Proteomes" id="UP000272528">
    <property type="component" value="Chromosome"/>
</dbReference>
<dbReference type="RefSeq" id="WP_126016819.1">
    <property type="nucleotide sequence ID" value="NZ_CP034437.1"/>
</dbReference>
<evidence type="ECO:0000259" key="2">
    <source>
        <dbReference type="Pfam" id="PF13439"/>
    </source>
</evidence>
<dbReference type="InterPro" id="IPR028098">
    <property type="entry name" value="Glyco_trans_4-like_N"/>
</dbReference>
<reference evidence="4" key="1">
    <citation type="submission" date="2018-12" db="EMBL/GenBank/DDBJ databases">
        <title>Genome sequence of Peanibacillus sp.</title>
        <authorList>
            <person name="Subramani G."/>
            <person name="Srinivasan S."/>
            <person name="Kim M.K."/>
        </authorList>
    </citation>
    <scope>NUCLEOTIDE SEQUENCE [LARGE SCALE GENOMIC DNA]</scope>
    <source>
        <strain evidence="4">18JY67-1</strain>
    </source>
</reference>
<dbReference type="PANTHER" id="PTHR45947">
    <property type="entry name" value="SULFOQUINOVOSYL TRANSFERASE SQD2"/>
    <property type="match status" value="1"/>
</dbReference>
<dbReference type="Gene3D" id="3.40.50.2000">
    <property type="entry name" value="Glycogen Phosphorylase B"/>
    <property type="match status" value="2"/>
</dbReference>
<feature type="domain" description="Glycosyl transferase family 1" evidence="1">
    <location>
        <begin position="193"/>
        <end position="357"/>
    </location>
</feature>
<organism evidence="3 4">
    <name type="scientific">Paenibacillus albus</name>
    <dbReference type="NCBI Taxonomy" id="2495582"/>
    <lineage>
        <taxon>Bacteria</taxon>
        <taxon>Bacillati</taxon>
        <taxon>Bacillota</taxon>
        <taxon>Bacilli</taxon>
        <taxon>Bacillales</taxon>
        <taxon>Paenibacillaceae</taxon>
        <taxon>Paenibacillus</taxon>
    </lineage>
</organism>
<dbReference type="GO" id="GO:0016758">
    <property type="term" value="F:hexosyltransferase activity"/>
    <property type="evidence" value="ECO:0007669"/>
    <property type="project" value="TreeGrafter"/>
</dbReference>
<sequence>MKILITTDTFSPVINGVVTSVLSLYRELKHAGHDVRILTLSHTGDVMTIGDVYYVKSIPVGVYPDARMKLPFSNRIVREIIGWNPEIIHSQTEFSMMMVSKMIARKLGISHLHTYHTMYENYLDYILGGRIITPSVAAFITKHMFNRLDGIVTASLKTKKALQSYGVNRPIHIIPTGIAVDNFQLSLSGEERASLRAKLSIGDHDRILAFVGRIAEEKNIVELLELLPDVLQSHPNVKLLIVGGGPYWKELKTQISTRGLESHVVLSGMVDPEEVYKYYHLADIFVNASTSETQGLTYIEALSSGCPIVCRYDPCIDDVVEEGFNGFTYTSRHQFATYVDKLLRNDEFRIQMSINAASTARKYSGNVFANQIEDVYMNLLRATRVNRAPFARIIRYITKKR</sequence>
<dbReference type="CDD" id="cd03817">
    <property type="entry name" value="GT4_UGDG-like"/>
    <property type="match status" value="1"/>
</dbReference>
<dbReference type="InterPro" id="IPR050194">
    <property type="entry name" value="Glycosyltransferase_grp1"/>
</dbReference>
<evidence type="ECO:0000259" key="1">
    <source>
        <dbReference type="Pfam" id="PF00534"/>
    </source>
</evidence>
<dbReference type="InterPro" id="IPR001296">
    <property type="entry name" value="Glyco_trans_1"/>
</dbReference>
<evidence type="ECO:0000313" key="3">
    <source>
        <dbReference type="EMBL" id="AZN41112.1"/>
    </source>
</evidence>
<feature type="domain" description="Glycosyltransferase subfamily 4-like N-terminal" evidence="2">
    <location>
        <begin position="14"/>
        <end position="181"/>
    </location>
</feature>
<evidence type="ECO:0000313" key="4">
    <source>
        <dbReference type="Proteomes" id="UP000272528"/>
    </source>
</evidence>
<keyword evidence="4" id="KW-1185">Reference proteome</keyword>